<dbReference type="GO" id="GO:0046872">
    <property type="term" value="F:metal ion binding"/>
    <property type="evidence" value="ECO:0007669"/>
    <property type="project" value="UniProtKB-KW"/>
</dbReference>
<dbReference type="OrthoDB" id="9813965at2"/>
<accession>A0A480ARX1</accession>
<dbReference type="PROSITE" id="PS01047">
    <property type="entry name" value="HMA_1"/>
    <property type="match status" value="1"/>
</dbReference>
<evidence type="ECO:0000259" key="2">
    <source>
        <dbReference type="PROSITE" id="PS50846"/>
    </source>
</evidence>
<dbReference type="SUPFAM" id="SSF55008">
    <property type="entry name" value="HMA, heavy metal-associated domain"/>
    <property type="match status" value="1"/>
</dbReference>
<dbReference type="AlphaFoldDB" id="A0A480ARX1"/>
<dbReference type="Pfam" id="PF00403">
    <property type="entry name" value="HMA"/>
    <property type="match status" value="1"/>
</dbReference>
<keyword evidence="4" id="KW-1185">Reference proteome</keyword>
<reference evidence="4" key="1">
    <citation type="submission" date="2019-03" db="EMBL/GenBank/DDBJ databases">
        <title>Aquabacterium pictum sp.nov., the first bacteriochlorophyll a-containing freshwater bacterium in the genus Aquabacterium of the class Betaproteobacteria.</title>
        <authorList>
            <person name="Hirose S."/>
            <person name="Tank M."/>
            <person name="Hara E."/>
            <person name="Tamaki H."/>
            <person name="Takaichi S."/>
            <person name="Haruta S."/>
            <person name="Hanada S."/>
        </authorList>
    </citation>
    <scope>NUCLEOTIDE SEQUENCE [LARGE SCALE GENOMIC DNA]</scope>
    <source>
        <strain evidence="4">W35</strain>
    </source>
</reference>
<dbReference type="Proteomes" id="UP000301751">
    <property type="component" value="Unassembled WGS sequence"/>
</dbReference>
<evidence type="ECO:0000313" key="4">
    <source>
        <dbReference type="Proteomes" id="UP000301751"/>
    </source>
</evidence>
<dbReference type="RefSeq" id="WP_137733413.1">
    <property type="nucleotide sequence ID" value="NZ_BJCL01000006.1"/>
</dbReference>
<protein>
    <recommendedName>
        <fullName evidence="2">HMA domain-containing protein</fullName>
    </recommendedName>
</protein>
<evidence type="ECO:0000313" key="3">
    <source>
        <dbReference type="EMBL" id="GCL63686.1"/>
    </source>
</evidence>
<dbReference type="InterPro" id="IPR036163">
    <property type="entry name" value="HMA_dom_sf"/>
</dbReference>
<dbReference type="InterPro" id="IPR006121">
    <property type="entry name" value="HMA_dom"/>
</dbReference>
<name>A0A480ARX1_9BURK</name>
<dbReference type="CDD" id="cd00371">
    <property type="entry name" value="HMA"/>
    <property type="match status" value="1"/>
</dbReference>
<dbReference type="InterPro" id="IPR017969">
    <property type="entry name" value="Heavy-metal-associated_CS"/>
</dbReference>
<keyword evidence="1" id="KW-0479">Metal-binding</keyword>
<dbReference type="PROSITE" id="PS50846">
    <property type="entry name" value="HMA_2"/>
    <property type="match status" value="1"/>
</dbReference>
<proteinExistence type="predicted"/>
<evidence type="ECO:0000256" key="1">
    <source>
        <dbReference type="ARBA" id="ARBA00022723"/>
    </source>
</evidence>
<organism evidence="3 4">
    <name type="scientific">Pseudaquabacterium pictum</name>
    <dbReference type="NCBI Taxonomy" id="2315236"/>
    <lineage>
        <taxon>Bacteria</taxon>
        <taxon>Pseudomonadati</taxon>
        <taxon>Pseudomonadota</taxon>
        <taxon>Betaproteobacteria</taxon>
        <taxon>Burkholderiales</taxon>
        <taxon>Sphaerotilaceae</taxon>
        <taxon>Pseudaquabacterium</taxon>
    </lineage>
</organism>
<dbReference type="EMBL" id="BJCL01000006">
    <property type="protein sequence ID" value="GCL63686.1"/>
    <property type="molecule type" value="Genomic_DNA"/>
</dbReference>
<gene>
    <name evidence="3" type="ORF">AQPW35_27670</name>
</gene>
<comment type="caution">
    <text evidence="3">The sequence shown here is derived from an EMBL/GenBank/DDBJ whole genome shotgun (WGS) entry which is preliminary data.</text>
</comment>
<dbReference type="Gene3D" id="3.30.70.100">
    <property type="match status" value="1"/>
</dbReference>
<feature type="domain" description="HMA" evidence="2">
    <location>
        <begin position="1"/>
        <end position="64"/>
    </location>
</feature>
<sequence>MPVFRVDDMTCGHCVSTITKALQATDKDAKVTVDLAQHLVMVEPTEASAQELNDAITEAGYTPVPLQAASVVAEPVQQRGCCGCR</sequence>